<reference evidence="2 3" key="1">
    <citation type="submission" date="2016-11" db="EMBL/GenBank/DDBJ databases">
        <authorList>
            <person name="Jaros S."/>
            <person name="Januszkiewicz K."/>
            <person name="Wedrychowicz H."/>
        </authorList>
    </citation>
    <scope>NUCLEOTIDE SEQUENCE [LARGE SCALE GENOMIC DNA]</scope>
    <source>
        <strain evidence="2 3">DSM 16917</strain>
    </source>
</reference>
<protein>
    <submittedName>
        <fullName evidence="2">Uncharacterized protein</fullName>
    </submittedName>
</protein>
<sequence length="101" mass="11761">MERMKLALLHWLYTVALARARELEAHTRFKLAQARKENAQAVLAEQELEHLRVQHQQLLSQIQKTKAETRQADAQTIWTIFKMFVSALALVKGLKELQQLL</sequence>
<organism evidence="2 3">
    <name type="scientific">Ferrimonas marina</name>
    <dbReference type="NCBI Taxonomy" id="299255"/>
    <lineage>
        <taxon>Bacteria</taxon>
        <taxon>Pseudomonadati</taxon>
        <taxon>Pseudomonadota</taxon>
        <taxon>Gammaproteobacteria</taxon>
        <taxon>Alteromonadales</taxon>
        <taxon>Ferrimonadaceae</taxon>
        <taxon>Ferrimonas</taxon>
    </lineage>
</organism>
<gene>
    <name evidence="2" type="ORF">SAMN02745129_2192</name>
</gene>
<keyword evidence="3" id="KW-1185">Reference proteome</keyword>
<evidence type="ECO:0000256" key="1">
    <source>
        <dbReference type="SAM" id="Coils"/>
    </source>
</evidence>
<feature type="coiled-coil region" evidence="1">
    <location>
        <begin position="29"/>
        <end position="75"/>
    </location>
</feature>
<name>A0A1M5TLC6_9GAMM</name>
<accession>A0A1M5TLC6</accession>
<evidence type="ECO:0000313" key="2">
    <source>
        <dbReference type="EMBL" id="SHH51557.1"/>
    </source>
</evidence>
<dbReference type="STRING" id="299255.SAMN02745129_2192"/>
<evidence type="ECO:0000313" key="3">
    <source>
        <dbReference type="Proteomes" id="UP000184268"/>
    </source>
</evidence>
<keyword evidence="1" id="KW-0175">Coiled coil</keyword>
<dbReference type="Proteomes" id="UP000184268">
    <property type="component" value="Unassembled WGS sequence"/>
</dbReference>
<dbReference type="EMBL" id="FQXG01000003">
    <property type="protein sequence ID" value="SHH51557.1"/>
    <property type="molecule type" value="Genomic_DNA"/>
</dbReference>
<dbReference type="RefSeq" id="WP_143165595.1">
    <property type="nucleotide sequence ID" value="NZ_FQXG01000003.1"/>
</dbReference>
<proteinExistence type="predicted"/>
<dbReference type="AlphaFoldDB" id="A0A1M5TLC6"/>